<evidence type="ECO:0000313" key="2">
    <source>
        <dbReference type="EMBL" id="KAK8083985.1"/>
    </source>
</evidence>
<name>A0ABR1WKE7_9PEZI</name>
<dbReference type="Proteomes" id="UP001446871">
    <property type="component" value="Unassembled WGS sequence"/>
</dbReference>
<dbReference type="InterPro" id="IPR002110">
    <property type="entry name" value="Ankyrin_rpt"/>
</dbReference>
<evidence type="ECO:0000256" key="1">
    <source>
        <dbReference type="PROSITE-ProRule" id="PRU00023"/>
    </source>
</evidence>
<keyword evidence="1" id="KW-0040">ANK repeat</keyword>
<dbReference type="SMART" id="SM00248">
    <property type="entry name" value="ANK"/>
    <property type="match status" value="4"/>
</dbReference>
<accession>A0ABR1WKE7</accession>
<dbReference type="Pfam" id="PF12796">
    <property type="entry name" value="Ank_2"/>
    <property type="match status" value="1"/>
</dbReference>
<dbReference type="Pfam" id="PF00023">
    <property type="entry name" value="Ank"/>
    <property type="match status" value="1"/>
</dbReference>
<dbReference type="PANTHER" id="PTHR24133">
    <property type="entry name" value="ANKYRIN DOMAIN-CONTAINING"/>
    <property type="match status" value="1"/>
</dbReference>
<organism evidence="2 3">
    <name type="scientific">Apiospora saccharicola</name>
    <dbReference type="NCBI Taxonomy" id="335842"/>
    <lineage>
        <taxon>Eukaryota</taxon>
        <taxon>Fungi</taxon>
        <taxon>Dikarya</taxon>
        <taxon>Ascomycota</taxon>
        <taxon>Pezizomycotina</taxon>
        <taxon>Sordariomycetes</taxon>
        <taxon>Xylariomycetidae</taxon>
        <taxon>Amphisphaeriales</taxon>
        <taxon>Apiosporaceae</taxon>
        <taxon>Apiospora</taxon>
    </lineage>
</organism>
<dbReference type="PROSITE" id="PS50297">
    <property type="entry name" value="ANK_REP_REGION"/>
    <property type="match status" value="2"/>
</dbReference>
<dbReference type="Gene3D" id="1.25.40.20">
    <property type="entry name" value="Ankyrin repeat-containing domain"/>
    <property type="match status" value="3"/>
</dbReference>
<keyword evidence="3" id="KW-1185">Reference proteome</keyword>
<dbReference type="InterPro" id="IPR036770">
    <property type="entry name" value="Ankyrin_rpt-contain_sf"/>
</dbReference>
<protein>
    <submittedName>
        <fullName evidence="2">Ankyrin repeat-containing domain protein</fullName>
    </submittedName>
</protein>
<feature type="repeat" description="ANK" evidence="1">
    <location>
        <begin position="162"/>
        <end position="184"/>
    </location>
</feature>
<dbReference type="EMBL" id="JAQQWM010000001">
    <property type="protein sequence ID" value="KAK8083985.1"/>
    <property type="molecule type" value="Genomic_DNA"/>
</dbReference>
<dbReference type="SUPFAM" id="SSF48403">
    <property type="entry name" value="Ankyrin repeat"/>
    <property type="match status" value="1"/>
</dbReference>
<dbReference type="PANTHER" id="PTHR24133:SF40">
    <property type="entry name" value="ANKYRIN REPEAT DOMAIN 44"/>
    <property type="match status" value="1"/>
</dbReference>
<gene>
    <name evidence="2" type="ORF">PG996_002766</name>
</gene>
<dbReference type="PROSITE" id="PS50088">
    <property type="entry name" value="ANK_REPEAT"/>
    <property type="match status" value="2"/>
</dbReference>
<feature type="repeat" description="ANK" evidence="1">
    <location>
        <begin position="208"/>
        <end position="240"/>
    </location>
</feature>
<dbReference type="InterPro" id="IPR052391">
    <property type="entry name" value="E3_Ligase-Neurotoxin"/>
</dbReference>
<evidence type="ECO:0000313" key="3">
    <source>
        <dbReference type="Proteomes" id="UP001446871"/>
    </source>
</evidence>
<reference evidence="2 3" key="1">
    <citation type="submission" date="2023-01" db="EMBL/GenBank/DDBJ databases">
        <title>Analysis of 21 Apiospora genomes using comparative genomics revels a genus with tremendous synthesis potential of carbohydrate active enzymes and secondary metabolites.</title>
        <authorList>
            <person name="Sorensen T."/>
        </authorList>
    </citation>
    <scope>NUCLEOTIDE SEQUENCE [LARGE SCALE GENOMIC DNA]</scope>
    <source>
        <strain evidence="2 3">CBS 83171</strain>
    </source>
</reference>
<comment type="caution">
    <text evidence="2">The sequence shown here is derived from an EMBL/GenBank/DDBJ whole genome shotgun (WGS) entry which is preliminary data.</text>
</comment>
<proteinExistence type="predicted"/>
<sequence length="608" mass="67906">MARFLPIHIRVFTPSRAFPLGRPPRLNPAIAVVSTKIVRSFSATPYTTHAEVDHEGGTVFHEAARSGYSVKRLEEIAGAGVDVNRPNSTGRLPLHVLFRVGFWDLDAPDYREEMQWIIQHTKNVDASDNEGIRPLHLSSSLSEFLVRDLLAAGADPVGTTFEGLTPLHLAAYARESNIVGMLLETTVSSANGWIMLACQHHLDAKDELGRKPLHYACRSGRPETVSLLLTAGADPTVEDDQGRTPLEACAEFEDEQALLAGWRKPTWCECHEFCLPERLANIESPQETTRVEEIIGVLHDTCAMRRAVEGGHGPVEERCPFCFQHCKPKNPAYTACESLLQQSPSTDDKKIRPPFPSDDEVMERLDRRVSEVVDRVKEYTKPGNPIGLKVFEHLLLKQEYHAIQWLLRQGGPSLPILEETNIPKFAQLLETMLDSPFYGPKIFETCSHAQQEPEFGRAGDSADPILLVAARRELPNMEIMRLLVEKTDAKGRGMNLNAKGRTGQAFFDKEIDYPGMYWSDDDIVEPGKNTALHEFAKGRHWWHVAQGIPYLLAMGAHTSQRNEAKQTPLEMAKAMLQPHGGEQTFTRRAVDILRGASWRTIGLGKASP</sequence>